<dbReference type="AlphaFoldDB" id="A0A1R3IFQ3"/>
<proteinExistence type="predicted"/>
<evidence type="ECO:0000256" key="1">
    <source>
        <dbReference type="SAM" id="MobiDB-lite"/>
    </source>
</evidence>
<gene>
    <name evidence="5" type="ORF">CCACVL1_12422</name>
</gene>
<keyword evidence="5" id="KW-0548">Nucleotidyltransferase</keyword>
<dbReference type="PANTHER" id="PTHR33116">
    <property type="entry name" value="REVERSE TRANSCRIPTASE ZINC-BINDING DOMAIN-CONTAINING PROTEIN-RELATED-RELATED"/>
    <property type="match status" value="1"/>
</dbReference>
<dbReference type="InterPro" id="IPR036397">
    <property type="entry name" value="RNaseH_sf"/>
</dbReference>
<keyword evidence="5" id="KW-0808">Transferase</keyword>
<evidence type="ECO:0000259" key="2">
    <source>
        <dbReference type="Pfam" id="PF13456"/>
    </source>
</evidence>
<dbReference type="Gramene" id="OMO81404">
    <property type="protein sequence ID" value="OMO81404"/>
    <property type="gene ID" value="CCACVL1_12422"/>
</dbReference>
<dbReference type="InterPro" id="IPR002156">
    <property type="entry name" value="RNaseH_domain"/>
</dbReference>
<feature type="domain" description="Zinc knuckle CX2CX4HX4C" evidence="4">
    <location>
        <begin position="92"/>
        <end position="122"/>
    </location>
</feature>
<dbReference type="InterPro" id="IPR025836">
    <property type="entry name" value="Zn_knuckle_CX2CX4HX4C"/>
</dbReference>
<dbReference type="GO" id="GO:0003964">
    <property type="term" value="F:RNA-directed DNA polymerase activity"/>
    <property type="evidence" value="ECO:0007669"/>
    <property type="project" value="UniProtKB-KW"/>
</dbReference>
<name>A0A1R3IFQ3_COCAP</name>
<protein>
    <submittedName>
        <fullName evidence="5">Reverse transcriptase</fullName>
    </submittedName>
</protein>
<organism evidence="5 6">
    <name type="scientific">Corchorus capsularis</name>
    <name type="common">Jute</name>
    <dbReference type="NCBI Taxonomy" id="210143"/>
    <lineage>
        <taxon>Eukaryota</taxon>
        <taxon>Viridiplantae</taxon>
        <taxon>Streptophyta</taxon>
        <taxon>Embryophyta</taxon>
        <taxon>Tracheophyta</taxon>
        <taxon>Spermatophyta</taxon>
        <taxon>Magnoliopsida</taxon>
        <taxon>eudicotyledons</taxon>
        <taxon>Gunneridae</taxon>
        <taxon>Pentapetalae</taxon>
        <taxon>rosids</taxon>
        <taxon>malvids</taxon>
        <taxon>Malvales</taxon>
        <taxon>Malvaceae</taxon>
        <taxon>Grewioideae</taxon>
        <taxon>Apeibeae</taxon>
        <taxon>Corchorus</taxon>
    </lineage>
</organism>
<feature type="domain" description="RNase H type-1" evidence="2">
    <location>
        <begin position="1057"/>
        <end position="1136"/>
    </location>
</feature>
<dbReference type="InterPro" id="IPR012337">
    <property type="entry name" value="RNaseH-like_sf"/>
</dbReference>
<keyword evidence="5" id="KW-0695">RNA-directed DNA polymerase</keyword>
<sequence>MAGTLSNLCSKMSLQEEDNQERVIIDQEWIDEPEGALAWFCLIGKSLAKKQPNLEALKAVMSKAWNIESDFQVEEMNLSHSLKAGTLVTAPNEELYVDFRYEKLPDYCWVCGLLDHLDNDCPVTVMLRKNHQVVKKKYTCSLKAEFPPVTPAKEPASSHRRGGSAASVSPVLRTGREVGNIGPAGSKSVPFKSITGDGPVRNHVDNPALYGRRAARALQFDEALCEIISRMNGIPVRQQPNLKENQGQRQQRGNGGNVDVGLSVDSARRGILSKMGAVSKENLLVEGEGESRGLAVVNDVESSNNSQYPDDYIPLIDNRGCGSFIGAEIIGAQSIQGVGLSYIGPISEASEGRKIRKWKKTASTAQSASVDLLCHETIGSVGVADLREDEADSGIRKHVGLPNDNGSMVDLKHLGDMNLDRHVPSRYRKRPFKYEQMWAAHESFDEVISQAWSSGDIASSRKSKKVIDRIEDDAGVVCEEPSGIENIFNNYFKDIFTSSHPTQCNIQAVLNHLECRVTEEMCVHLEEKFTVDEVQQAVFQMSGSKAPGPDGLSPAFFQRCWKVVGVDVTDFVLDFLNNGSPLPNVNHTNIVLIPKLDSPHFAKDYRPISLCNVIFKIVSKVLANRLKAILPELIGENQNDSILFLQASRKECEAMISLLNLFEAVSGQKINIDKFSFLFSANTPVAIQNEVKSYLGIQRILDRDKYLGLPIMIGRSKSREFQFIKDRLKKRISSWNSRLFLRAGKVVMLQSVAQAIPVLLAGRKVIIAESRFRVGEGNLDIWNDRWIAKPLSFRPSPRIASIVPDLKVSDLIDGDNRMWRIDLVSDLFEEEDASRILGLAILRHPVCDCLIWNANRMGDFSVKSAYYVARDVLQRADSLQGPRQQTWKLVWSSHIMPKILFFTWRLIWNILLTKGNLLSRGLDVPQLYEVCGEQPESVFHFFFRCKFSELVWDRVGHWVNPTLDQWNSDGDWWDFFIAKAASIGQIDKVLITLWLIWNNRNKALYEQASALPNAINFSTSSILEQYTSIQRRTDQFSLTHPRQLTWVPPPMGMVKINTDAAFCSGSGEVGLGVVIRDSAGEIIVCASRCLNFIADSLYAEVHALLFGFKLAFEYGIESCIFESDSLLAITQINKTDPVFWEANTVAHNLANLWQDCVWCGTFPPGVL</sequence>
<dbReference type="SUPFAM" id="SSF53098">
    <property type="entry name" value="Ribonuclease H-like"/>
    <property type="match status" value="1"/>
</dbReference>
<dbReference type="Gene3D" id="3.30.420.10">
    <property type="entry name" value="Ribonuclease H-like superfamily/Ribonuclease H"/>
    <property type="match status" value="1"/>
</dbReference>
<dbReference type="Pfam" id="PF13456">
    <property type="entry name" value="RVT_3"/>
    <property type="match status" value="1"/>
</dbReference>
<dbReference type="Pfam" id="PF13966">
    <property type="entry name" value="zf-RVT"/>
    <property type="match status" value="1"/>
</dbReference>
<feature type="domain" description="Reverse transcriptase zinc-binding" evidence="3">
    <location>
        <begin position="860"/>
        <end position="952"/>
    </location>
</feature>
<evidence type="ECO:0000259" key="3">
    <source>
        <dbReference type="Pfam" id="PF13966"/>
    </source>
</evidence>
<dbReference type="OrthoDB" id="1001867at2759"/>
<accession>A0A1R3IFQ3</accession>
<dbReference type="PANTHER" id="PTHR33116:SF86">
    <property type="entry name" value="REVERSE TRANSCRIPTASE DOMAIN-CONTAINING PROTEIN"/>
    <property type="match status" value="1"/>
</dbReference>
<dbReference type="STRING" id="210143.A0A1R3IFQ3"/>
<evidence type="ECO:0000259" key="4">
    <source>
        <dbReference type="Pfam" id="PF14392"/>
    </source>
</evidence>
<dbReference type="InterPro" id="IPR044730">
    <property type="entry name" value="RNase_H-like_dom_plant"/>
</dbReference>
<dbReference type="GO" id="GO:0003676">
    <property type="term" value="F:nucleic acid binding"/>
    <property type="evidence" value="ECO:0007669"/>
    <property type="project" value="InterPro"/>
</dbReference>
<reference evidence="5 6" key="1">
    <citation type="submission" date="2013-09" db="EMBL/GenBank/DDBJ databases">
        <title>Corchorus capsularis genome sequencing.</title>
        <authorList>
            <person name="Alam M."/>
            <person name="Haque M.S."/>
            <person name="Islam M.S."/>
            <person name="Emdad E.M."/>
            <person name="Islam M.M."/>
            <person name="Ahmed B."/>
            <person name="Halim A."/>
            <person name="Hossen Q.M.M."/>
            <person name="Hossain M.Z."/>
            <person name="Ahmed R."/>
            <person name="Khan M.M."/>
            <person name="Islam R."/>
            <person name="Rashid M.M."/>
            <person name="Khan S.A."/>
            <person name="Rahman M.S."/>
            <person name="Alam M."/>
        </authorList>
    </citation>
    <scope>NUCLEOTIDE SEQUENCE [LARGE SCALE GENOMIC DNA]</scope>
    <source>
        <strain evidence="6">cv. CVL-1</strain>
        <tissue evidence="5">Whole seedling</tissue>
    </source>
</reference>
<evidence type="ECO:0000313" key="6">
    <source>
        <dbReference type="Proteomes" id="UP000188268"/>
    </source>
</evidence>
<feature type="region of interest" description="Disordered" evidence="1">
    <location>
        <begin position="238"/>
        <end position="260"/>
    </location>
</feature>
<dbReference type="CDD" id="cd06222">
    <property type="entry name" value="RNase_H_like"/>
    <property type="match status" value="1"/>
</dbReference>
<dbReference type="EMBL" id="AWWV01010157">
    <property type="protein sequence ID" value="OMO81404.1"/>
    <property type="molecule type" value="Genomic_DNA"/>
</dbReference>
<dbReference type="Proteomes" id="UP000188268">
    <property type="component" value="Unassembled WGS sequence"/>
</dbReference>
<keyword evidence="6" id="KW-1185">Reference proteome</keyword>
<dbReference type="Pfam" id="PF14392">
    <property type="entry name" value="zf-CCHC_4"/>
    <property type="match status" value="1"/>
</dbReference>
<dbReference type="InterPro" id="IPR026960">
    <property type="entry name" value="RVT-Znf"/>
</dbReference>
<dbReference type="GO" id="GO:0004523">
    <property type="term" value="F:RNA-DNA hybrid ribonuclease activity"/>
    <property type="evidence" value="ECO:0007669"/>
    <property type="project" value="InterPro"/>
</dbReference>
<feature type="region of interest" description="Disordered" evidence="1">
    <location>
        <begin position="149"/>
        <end position="198"/>
    </location>
</feature>
<evidence type="ECO:0000313" key="5">
    <source>
        <dbReference type="EMBL" id="OMO81404.1"/>
    </source>
</evidence>
<comment type="caution">
    <text evidence="5">The sequence shown here is derived from an EMBL/GenBank/DDBJ whole genome shotgun (WGS) entry which is preliminary data.</text>
</comment>